<dbReference type="InterPro" id="IPR002861">
    <property type="entry name" value="Reeler_dom"/>
</dbReference>
<dbReference type="Gene3D" id="1.20.120.1770">
    <property type="match status" value="1"/>
</dbReference>
<keyword evidence="10" id="KW-0325">Glycoprotein</keyword>
<evidence type="ECO:0000256" key="12">
    <source>
        <dbReference type="SAM" id="SignalP"/>
    </source>
</evidence>
<comment type="similarity">
    <text evidence="3">Belongs to the FRRS1 family.</text>
</comment>
<dbReference type="PROSITE" id="PS50836">
    <property type="entry name" value="DOMON"/>
    <property type="match status" value="1"/>
</dbReference>
<dbReference type="InterPro" id="IPR005018">
    <property type="entry name" value="DOMON_domain"/>
</dbReference>
<keyword evidence="12" id="KW-0732">Signal</keyword>
<dbReference type="PANTHER" id="PTHR46902:SF1">
    <property type="entry name" value="DOMON DOMAIN-CONTAINING PROTEIN FRRS1L"/>
    <property type="match status" value="1"/>
</dbReference>
<feature type="transmembrane region" description="Helical" evidence="11">
    <location>
        <begin position="387"/>
        <end position="408"/>
    </location>
</feature>
<reference evidence="14" key="1">
    <citation type="submission" date="2021-02" db="EMBL/GenBank/DDBJ databases">
        <authorList>
            <person name="Nowell W R."/>
        </authorList>
    </citation>
    <scope>NUCLEOTIDE SEQUENCE</scope>
</reference>
<keyword evidence="7 11" id="KW-1133">Transmembrane helix</keyword>
<evidence type="ECO:0000256" key="4">
    <source>
        <dbReference type="ARBA" id="ARBA00022448"/>
    </source>
</evidence>
<feature type="transmembrane region" description="Helical" evidence="11">
    <location>
        <begin position="443"/>
        <end position="466"/>
    </location>
</feature>
<evidence type="ECO:0000313" key="17">
    <source>
        <dbReference type="Proteomes" id="UP000663870"/>
    </source>
</evidence>
<protein>
    <recommendedName>
        <fullName evidence="13">DOMON domain-containing protein</fullName>
    </recommendedName>
</protein>
<dbReference type="Proteomes" id="UP000663870">
    <property type="component" value="Unassembled WGS sequence"/>
</dbReference>
<comment type="caution">
    <text evidence="14">The sequence shown here is derived from an EMBL/GenBank/DDBJ whole genome shotgun (WGS) entry which is preliminary data.</text>
</comment>
<dbReference type="Pfam" id="PF02014">
    <property type="entry name" value="Reeler"/>
    <property type="match status" value="1"/>
</dbReference>
<gene>
    <name evidence="15" type="ORF">JXQ802_LOCUS10882</name>
    <name evidence="14" type="ORF">PYM288_LOCUS8753</name>
</gene>
<evidence type="ECO:0000256" key="8">
    <source>
        <dbReference type="ARBA" id="ARBA00023004"/>
    </source>
</evidence>
<evidence type="ECO:0000313" key="14">
    <source>
        <dbReference type="EMBL" id="CAF0885333.1"/>
    </source>
</evidence>
<evidence type="ECO:0000256" key="3">
    <source>
        <dbReference type="ARBA" id="ARBA00009195"/>
    </source>
</evidence>
<dbReference type="EMBL" id="CAJNOL010000211">
    <property type="protein sequence ID" value="CAF0935636.1"/>
    <property type="molecule type" value="Genomic_DNA"/>
</dbReference>
<evidence type="ECO:0000256" key="7">
    <source>
        <dbReference type="ARBA" id="ARBA00022989"/>
    </source>
</evidence>
<feature type="transmembrane region" description="Helical" evidence="11">
    <location>
        <begin position="606"/>
        <end position="629"/>
    </location>
</feature>
<comment type="cofactor">
    <cofactor evidence="1">
        <name>heme b</name>
        <dbReference type="ChEBI" id="CHEBI:60344"/>
    </cofactor>
</comment>
<dbReference type="GO" id="GO:1900449">
    <property type="term" value="P:regulation of glutamate receptor signaling pathway"/>
    <property type="evidence" value="ECO:0007669"/>
    <property type="project" value="InterPro"/>
</dbReference>
<accession>A0A813YK95</accession>
<keyword evidence="17" id="KW-1185">Reference proteome</keyword>
<dbReference type="Gene3D" id="2.60.40.4060">
    <property type="entry name" value="Reeler domain"/>
    <property type="match status" value="1"/>
</dbReference>
<dbReference type="GO" id="GO:0016020">
    <property type="term" value="C:membrane"/>
    <property type="evidence" value="ECO:0007669"/>
    <property type="project" value="UniProtKB-SubCell"/>
</dbReference>
<keyword evidence="5 11" id="KW-0812">Transmembrane</keyword>
<evidence type="ECO:0000256" key="5">
    <source>
        <dbReference type="ARBA" id="ARBA00022692"/>
    </source>
</evidence>
<evidence type="ECO:0000256" key="6">
    <source>
        <dbReference type="ARBA" id="ARBA00022982"/>
    </source>
</evidence>
<dbReference type="Pfam" id="PF03351">
    <property type="entry name" value="DOMON"/>
    <property type="match status" value="1"/>
</dbReference>
<dbReference type="Proteomes" id="UP000663854">
    <property type="component" value="Unassembled WGS sequence"/>
</dbReference>
<dbReference type="SMART" id="SM00665">
    <property type="entry name" value="B561"/>
    <property type="match status" value="1"/>
</dbReference>
<comment type="subcellular location">
    <subcellularLocation>
        <location evidence="2">Membrane</location>
        <topology evidence="2">Multi-pass membrane protein</topology>
    </subcellularLocation>
</comment>
<evidence type="ECO:0000256" key="2">
    <source>
        <dbReference type="ARBA" id="ARBA00004141"/>
    </source>
</evidence>
<proteinExistence type="inferred from homology"/>
<evidence type="ECO:0000256" key="1">
    <source>
        <dbReference type="ARBA" id="ARBA00001970"/>
    </source>
</evidence>
<feature type="transmembrane region" description="Helical" evidence="11">
    <location>
        <begin position="541"/>
        <end position="563"/>
    </location>
</feature>
<evidence type="ECO:0000256" key="11">
    <source>
        <dbReference type="SAM" id="Phobius"/>
    </source>
</evidence>
<dbReference type="InterPro" id="IPR042789">
    <property type="entry name" value="FRRS1L"/>
</dbReference>
<dbReference type="InterPro" id="IPR042307">
    <property type="entry name" value="Reeler_sf"/>
</dbReference>
<feature type="chain" id="PRO_5035683799" description="DOMON domain-containing protein" evidence="12">
    <location>
        <begin position="23"/>
        <end position="632"/>
    </location>
</feature>
<name>A0A813YK95_9BILA</name>
<keyword evidence="9 11" id="KW-0472">Membrane</keyword>
<evidence type="ECO:0000313" key="15">
    <source>
        <dbReference type="EMBL" id="CAF0935636.1"/>
    </source>
</evidence>
<feature type="signal peptide" evidence="12">
    <location>
        <begin position="1"/>
        <end position="22"/>
    </location>
</feature>
<dbReference type="PANTHER" id="PTHR46902">
    <property type="entry name" value="DOMON DOMAIN-CONTAINING PROTEIN FRRS1L"/>
    <property type="match status" value="1"/>
</dbReference>
<evidence type="ECO:0000256" key="9">
    <source>
        <dbReference type="ARBA" id="ARBA00023136"/>
    </source>
</evidence>
<keyword evidence="6" id="KW-0249">Electron transport</keyword>
<dbReference type="GO" id="GO:0099072">
    <property type="term" value="P:regulation of postsynaptic membrane neurotransmitter receptor levels"/>
    <property type="evidence" value="ECO:0007669"/>
    <property type="project" value="TreeGrafter"/>
</dbReference>
<dbReference type="CDD" id="cd08760">
    <property type="entry name" value="Cyt_b561_FRRS1_like"/>
    <property type="match status" value="1"/>
</dbReference>
<organism evidence="14 16">
    <name type="scientific">Rotaria sordida</name>
    <dbReference type="NCBI Taxonomy" id="392033"/>
    <lineage>
        <taxon>Eukaryota</taxon>
        <taxon>Metazoa</taxon>
        <taxon>Spiralia</taxon>
        <taxon>Gnathifera</taxon>
        <taxon>Rotifera</taxon>
        <taxon>Eurotatoria</taxon>
        <taxon>Bdelloidea</taxon>
        <taxon>Philodinida</taxon>
        <taxon>Philodinidae</taxon>
        <taxon>Rotaria</taxon>
    </lineage>
</organism>
<dbReference type="EMBL" id="CAJNOH010000120">
    <property type="protein sequence ID" value="CAF0885333.1"/>
    <property type="molecule type" value="Genomic_DNA"/>
</dbReference>
<feature type="transmembrane region" description="Helical" evidence="11">
    <location>
        <begin position="478"/>
        <end position="499"/>
    </location>
</feature>
<feature type="domain" description="DOMON" evidence="13">
    <location>
        <begin position="206"/>
        <end position="318"/>
    </location>
</feature>
<evidence type="ECO:0000256" key="10">
    <source>
        <dbReference type="ARBA" id="ARBA00023180"/>
    </source>
</evidence>
<dbReference type="InterPro" id="IPR006593">
    <property type="entry name" value="Cyt_b561/ferric_Rdtase_TM"/>
</dbReference>
<evidence type="ECO:0000313" key="16">
    <source>
        <dbReference type="Proteomes" id="UP000663854"/>
    </source>
</evidence>
<feature type="transmembrane region" description="Helical" evidence="11">
    <location>
        <begin position="511"/>
        <end position="535"/>
    </location>
</feature>
<keyword evidence="8" id="KW-0408">Iron</keyword>
<evidence type="ECO:0000259" key="13">
    <source>
        <dbReference type="PROSITE" id="PS50836"/>
    </source>
</evidence>
<sequence>MATMRHSLAILFIILLIEIIHSEVTFDSVCSPDVEVSGMSSTDGNDVYAIDLSDTKFSPEDAISVYLRQIRPNYGINEFVIRAFDHDGNVVGRFDDPQISNLMVKHHTCPNGATAVYADHVDSPGYREIPLTWRATGVHQNLDEIIFRAAVVSNRQLYRVKATSLKRRLPPGTIPFSQDQSINIDQCGESQGCLVVPQQCNNAGKCEYTLSWQALDDERARFHIVARAQGFVGVGFSKDEKRGDDQVILCAKDAQGHVSVYNMFVSVQSPQYVFRGRPSYGLRDAEGYSNGPHIICKFEKSLAAYTDDLVEDDERNRGRIDRERLVDLRQPHYIYPIYSDEDLVTAQGMRIPFQDISIVNNHPVNFQRRLWQKSHPEGASVLAKIHAILNIIAWVLFASAGVMIARYFDSLWPEYERQVVVDGTGAVTGETVQRRRRFSYFTILPPIMTLVAILTWIAFFCILFELNWRWTSGTHHMWHSILGVIVLVCAFLAPIIGVLRPVPHTKPYCIWYWIHWLVVSLAHCLAIPVIFLGMDNRRLDLWTWCSWLLFGWCIFHFIVQLIFEIHACCYARREYGHIDEGDHYREKHPGHRIRRERVPGEGWKPALLGIYLLVTLIVVIILILAVVFYEGY</sequence>
<keyword evidence="4" id="KW-0813">Transport</keyword>
<dbReference type="AlphaFoldDB" id="A0A813YK95"/>